<feature type="domain" description="YknX-like C-terminal permuted SH3-like" evidence="5">
    <location>
        <begin position="351"/>
        <end position="419"/>
    </location>
</feature>
<evidence type="ECO:0000259" key="5">
    <source>
        <dbReference type="Pfam" id="PF25989"/>
    </source>
</evidence>
<evidence type="ECO:0000313" key="7">
    <source>
        <dbReference type="Proteomes" id="UP000093954"/>
    </source>
</evidence>
<dbReference type="AlphaFoldDB" id="A0A1A6B4A0"/>
<reference evidence="6 7" key="1">
    <citation type="journal article" date="2012" name="Front. Microbiol.">
        <title>Draft Genome Sequence of the Virulent Strain 01-B526 of the Fish Pathogen Aeromonas salmonicida.</title>
        <authorList>
            <person name="Charette S.J."/>
            <person name="Brochu F."/>
            <person name="Boyle B."/>
            <person name="Filion G."/>
            <person name="Tanaka K.H."/>
            <person name="Derome N."/>
        </authorList>
    </citation>
    <scope>NUCLEOTIDE SEQUENCE [LARGE SCALE GENOMIC DNA]</scope>
    <source>
        <strain evidence="6 7">P11</strain>
    </source>
</reference>
<dbReference type="RefSeq" id="WP_242872053.1">
    <property type="nucleotide sequence ID" value="NZ_LROS01000001.1"/>
</dbReference>
<dbReference type="InterPro" id="IPR058625">
    <property type="entry name" value="MdtA-like_BSH"/>
</dbReference>
<dbReference type="Pfam" id="PF25989">
    <property type="entry name" value="YknX_C"/>
    <property type="match status" value="1"/>
</dbReference>
<evidence type="ECO:0000259" key="3">
    <source>
        <dbReference type="Pfam" id="PF25917"/>
    </source>
</evidence>
<dbReference type="NCBIfam" id="TIGR01730">
    <property type="entry name" value="RND_mfp"/>
    <property type="match status" value="1"/>
</dbReference>
<dbReference type="InterPro" id="IPR058637">
    <property type="entry name" value="YknX-like_C"/>
</dbReference>
<dbReference type="SUPFAM" id="SSF111369">
    <property type="entry name" value="HlyD-like secretion proteins"/>
    <property type="match status" value="1"/>
</dbReference>
<dbReference type="Gene3D" id="2.40.30.170">
    <property type="match status" value="1"/>
</dbReference>
<dbReference type="InterPro" id="IPR006143">
    <property type="entry name" value="RND_pump_MFP"/>
</dbReference>
<dbReference type="Pfam" id="PF25917">
    <property type="entry name" value="BSH_RND"/>
    <property type="match status" value="1"/>
</dbReference>
<name>A0A1A6B4A0_9CLOT</name>
<keyword evidence="2" id="KW-0472">Membrane</keyword>
<dbReference type="GO" id="GO:1990281">
    <property type="term" value="C:efflux pump complex"/>
    <property type="evidence" value="ECO:0007669"/>
    <property type="project" value="TreeGrafter"/>
</dbReference>
<dbReference type="PANTHER" id="PTHR30469">
    <property type="entry name" value="MULTIDRUG RESISTANCE PROTEIN MDTA"/>
    <property type="match status" value="1"/>
</dbReference>
<sequence>MIRRKKLIPIIIKMIKKKKRICIIVLVAVGIAVVGANIFLGGKKTSKASTTNMNKVSVKVIKADMDTVASKASFKASLEASQEGAVSNKVAGKVTQVLFQDGQTVSAGQTLAKLDDTDIRNNIKVDEAQLASAQAAFKSAQSTASSAQFGVSKPQIDVGTAQKNYDRTKALYEQGAATEVDYENAQAQLSSAESALQSARASAEASSISTQTQAANIQTAQTNLDNLNQSLQNTVITAPTSGVMTGKSINVGQYLSPGTALGKVETTSPIYAVIDIRESDLNYVKSGASAKFKLGDDSLKEYDGVVKSIDAAADPTSRVFKCKVQIDNKDGSLKPGVFGNIEIATNESKKAITVPLKAIAGTEGNYYIFIDNNGVAKKQNITIGEFDKDNIEIKSGVQTGEDVICTNVGTLQDGDVVKVVSE</sequence>
<keyword evidence="2" id="KW-1133">Transmembrane helix</keyword>
<dbReference type="GO" id="GO:0015562">
    <property type="term" value="F:efflux transmembrane transporter activity"/>
    <property type="evidence" value="ECO:0007669"/>
    <property type="project" value="InterPro"/>
</dbReference>
<comment type="caution">
    <text evidence="6">The sequence shown here is derived from an EMBL/GenBank/DDBJ whole genome shotgun (WGS) entry which is preliminary data.</text>
</comment>
<dbReference type="Gene3D" id="1.10.287.470">
    <property type="entry name" value="Helix hairpin bin"/>
    <property type="match status" value="1"/>
</dbReference>
<dbReference type="Gene3D" id="2.40.420.20">
    <property type="match status" value="1"/>
</dbReference>
<organism evidence="6 7">
    <name type="scientific">Clostridium ragsdalei P11</name>
    <dbReference type="NCBI Taxonomy" id="1353534"/>
    <lineage>
        <taxon>Bacteria</taxon>
        <taxon>Bacillati</taxon>
        <taxon>Bacillota</taxon>
        <taxon>Clostridia</taxon>
        <taxon>Eubacteriales</taxon>
        <taxon>Clostridiaceae</taxon>
        <taxon>Clostridium</taxon>
    </lineage>
</organism>
<keyword evidence="7" id="KW-1185">Reference proteome</keyword>
<keyword evidence="2" id="KW-0812">Transmembrane</keyword>
<dbReference type="Pfam" id="PF25954">
    <property type="entry name" value="Beta-barrel_RND_2"/>
    <property type="match status" value="1"/>
</dbReference>
<feature type="domain" description="Multidrug resistance protein MdtA-like barrel-sandwich hybrid" evidence="3">
    <location>
        <begin position="86"/>
        <end position="264"/>
    </location>
</feature>
<evidence type="ECO:0000259" key="4">
    <source>
        <dbReference type="Pfam" id="PF25954"/>
    </source>
</evidence>
<evidence type="ECO:0000313" key="6">
    <source>
        <dbReference type="EMBL" id="OBR97088.1"/>
    </source>
</evidence>
<accession>A0A1A6B4A0</accession>
<protein>
    <submittedName>
        <fullName evidence="6">Multidrug resistance protein MdtA</fullName>
    </submittedName>
</protein>
<feature type="domain" description="CusB-like beta-barrel" evidence="4">
    <location>
        <begin position="272"/>
        <end position="345"/>
    </location>
</feature>
<feature type="transmembrane region" description="Helical" evidence="2">
    <location>
        <begin position="21"/>
        <end position="40"/>
    </location>
</feature>
<dbReference type="Proteomes" id="UP000093954">
    <property type="component" value="Unassembled WGS sequence"/>
</dbReference>
<gene>
    <name evidence="6" type="primary">mdtA_1</name>
    <name evidence="6" type="ORF">CLRAG_00070</name>
</gene>
<dbReference type="EMBL" id="LROS01000001">
    <property type="protein sequence ID" value="OBR97088.1"/>
    <property type="molecule type" value="Genomic_DNA"/>
</dbReference>
<proteinExistence type="inferred from homology"/>
<comment type="similarity">
    <text evidence="1">Belongs to the membrane fusion protein (MFP) (TC 8.A.1) family.</text>
</comment>
<dbReference type="Gene3D" id="2.40.50.100">
    <property type="match status" value="1"/>
</dbReference>
<dbReference type="PATRIC" id="fig|1353534.3.peg.7"/>
<dbReference type="InterPro" id="IPR058792">
    <property type="entry name" value="Beta-barrel_RND_2"/>
</dbReference>
<evidence type="ECO:0000256" key="1">
    <source>
        <dbReference type="ARBA" id="ARBA00009477"/>
    </source>
</evidence>
<evidence type="ECO:0000256" key="2">
    <source>
        <dbReference type="SAM" id="Phobius"/>
    </source>
</evidence>